<dbReference type="EMBL" id="PKSG01000293">
    <property type="protein sequence ID" value="POR36924.1"/>
    <property type="molecule type" value="Genomic_DNA"/>
</dbReference>
<dbReference type="PROSITE" id="PS50010">
    <property type="entry name" value="DH_2"/>
    <property type="match status" value="1"/>
</dbReference>
<dbReference type="InterPro" id="IPR057283">
    <property type="entry name" value="RGF3_WH"/>
</dbReference>
<dbReference type="SUPFAM" id="SSF50729">
    <property type="entry name" value="PH domain-like"/>
    <property type="match status" value="1"/>
</dbReference>
<feature type="compositionally biased region" description="Polar residues" evidence="3">
    <location>
        <begin position="1368"/>
        <end position="1387"/>
    </location>
</feature>
<dbReference type="Pfam" id="PF00621">
    <property type="entry name" value="RhoGEF"/>
    <property type="match status" value="1"/>
</dbReference>
<evidence type="ECO:0000259" key="5">
    <source>
        <dbReference type="PROSITE" id="PS50010"/>
    </source>
</evidence>
<dbReference type="SMART" id="SM00325">
    <property type="entry name" value="RhoGEF"/>
    <property type="match status" value="1"/>
</dbReference>
<proteinExistence type="predicted"/>
<name>A0A2S4L3C4_9HYPO</name>
<gene>
    <name evidence="7" type="ORF">TPAR_02888</name>
</gene>
<dbReference type="Proteomes" id="UP000237481">
    <property type="component" value="Unassembled WGS sequence"/>
</dbReference>
<dbReference type="SMART" id="SM00233">
    <property type="entry name" value="PH"/>
    <property type="match status" value="1"/>
</dbReference>
<evidence type="ECO:0000256" key="3">
    <source>
        <dbReference type="SAM" id="MobiDB-lite"/>
    </source>
</evidence>
<evidence type="ECO:0000256" key="1">
    <source>
        <dbReference type="ARBA" id="ARBA00022553"/>
    </source>
</evidence>
<feature type="compositionally biased region" description="Basic and acidic residues" evidence="3">
    <location>
        <begin position="728"/>
        <end position="738"/>
    </location>
</feature>
<feature type="region of interest" description="Disordered" evidence="3">
    <location>
        <begin position="220"/>
        <end position="301"/>
    </location>
</feature>
<dbReference type="InterPro" id="IPR011993">
    <property type="entry name" value="PH-like_dom_sf"/>
</dbReference>
<dbReference type="InterPro" id="IPR041675">
    <property type="entry name" value="PH_5"/>
</dbReference>
<dbReference type="Gene3D" id="1.20.900.10">
    <property type="entry name" value="Dbl homology (DH) domain"/>
    <property type="match status" value="1"/>
</dbReference>
<evidence type="ECO:0000259" key="4">
    <source>
        <dbReference type="PROSITE" id="PS50003"/>
    </source>
</evidence>
<feature type="domain" description="PH" evidence="4">
    <location>
        <begin position="1288"/>
        <end position="1452"/>
    </location>
</feature>
<dbReference type="STRING" id="94208.A0A2S4L3C4"/>
<feature type="compositionally biased region" description="Polar residues" evidence="3">
    <location>
        <begin position="858"/>
        <end position="874"/>
    </location>
</feature>
<feature type="compositionally biased region" description="Polar residues" evidence="3">
    <location>
        <begin position="372"/>
        <end position="401"/>
    </location>
</feature>
<keyword evidence="1" id="KW-0597">Phosphoprotein</keyword>
<feature type="compositionally biased region" description="Polar residues" evidence="3">
    <location>
        <begin position="814"/>
        <end position="838"/>
    </location>
</feature>
<dbReference type="PANTHER" id="PTHR46572">
    <property type="entry name" value="RHO1 GDP-GTP EXCHANGE PROTEIN 1-RELATED"/>
    <property type="match status" value="1"/>
</dbReference>
<dbReference type="Gene3D" id="2.30.29.30">
    <property type="entry name" value="Pleckstrin-homology domain (PH domain)/Phosphotyrosine-binding domain (PTB)"/>
    <property type="match status" value="1"/>
</dbReference>
<feature type="region of interest" description="Disordered" evidence="3">
    <location>
        <begin position="617"/>
        <end position="648"/>
    </location>
</feature>
<dbReference type="Pfam" id="PF15405">
    <property type="entry name" value="PH_5"/>
    <property type="match status" value="1"/>
</dbReference>
<dbReference type="CDD" id="cd00160">
    <property type="entry name" value="RhoGEF"/>
    <property type="match status" value="1"/>
</dbReference>
<dbReference type="GO" id="GO:0005085">
    <property type="term" value="F:guanyl-nucleotide exchange factor activity"/>
    <property type="evidence" value="ECO:0007669"/>
    <property type="project" value="UniProtKB-KW"/>
</dbReference>
<feature type="compositionally biased region" description="Polar residues" evidence="3">
    <location>
        <begin position="418"/>
        <end position="439"/>
    </location>
</feature>
<reference evidence="7 8" key="1">
    <citation type="submission" date="2018-01" db="EMBL/GenBank/DDBJ databases">
        <title>Harnessing the power of phylogenomics to disentangle the directionality and signatures of interkingdom host jumping in the parasitic fungal genus Tolypocladium.</title>
        <authorList>
            <person name="Quandt C.A."/>
            <person name="Patterson W."/>
            <person name="Spatafora J.W."/>
        </authorList>
    </citation>
    <scope>NUCLEOTIDE SEQUENCE [LARGE SCALE GENOMIC DNA]</scope>
    <source>
        <strain evidence="7 8">NRBC 100945</strain>
    </source>
</reference>
<organism evidence="7 8">
    <name type="scientific">Tolypocladium paradoxum</name>
    <dbReference type="NCBI Taxonomy" id="94208"/>
    <lineage>
        <taxon>Eukaryota</taxon>
        <taxon>Fungi</taxon>
        <taxon>Dikarya</taxon>
        <taxon>Ascomycota</taxon>
        <taxon>Pezizomycotina</taxon>
        <taxon>Sordariomycetes</taxon>
        <taxon>Hypocreomycetidae</taxon>
        <taxon>Hypocreales</taxon>
        <taxon>Ophiocordycipitaceae</taxon>
        <taxon>Tolypocladium</taxon>
    </lineage>
</organism>
<feature type="compositionally biased region" description="Polar residues" evidence="3">
    <location>
        <begin position="1396"/>
        <end position="1408"/>
    </location>
</feature>
<dbReference type="InterPro" id="IPR035899">
    <property type="entry name" value="DBL_dom_sf"/>
</dbReference>
<evidence type="ECO:0000256" key="2">
    <source>
        <dbReference type="ARBA" id="ARBA00022658"/>
    </source>
</evidence>
<comment type="caution">
    <text evidence="7">The sequence shown here is derived from an EMBL/GenBank/DDBJ whole genome shotgun (WGS) entry which is preliminary data.</text>
</comment>
<dbReference type="InterPro" id="IPR052233">
    <property type="entry name" value="Rho-type_GEFs"/>
</dbReference>
<evidence type="ECO:0000313" key="7">
    <source>
        <dbReference type="EMBL" id="POR36924.1"/>
    </source>
</evidence>
<feature type="compositionally biased region" description="Polar residues" evidence="3">
    <location>
        <begin position="462"/>
        <end position="479"/>
    </location>
</feature>
<dbReference type="PROSITE" id="PS50003">
    <property type="entry name" value="PH_DOMAIN"/>
    <property type="match status" value="1"/>
</dbReference>
<feature type="compositionally biased region" description="Basic and acidic residues" evidence="3">
    <location>
        <begin position="844"/>
        <end position="853"/>
    </location>
</feature>
<feature type="compositionally biased region" description="Polar residues" evidence="3">
    <location>
        <begin position="236"/>
        <end position="245"/>
    </location>
</feature>
<dbReference type="PROSITE" id="PS50219">
    <property type="entry name" value="CNH"/>
    <property type="match status" value="1"/>
</dbReference>
<protein>
    <submittedName>
        <fullName evidence="7">Rho1 guanine nucleotide exchange factor 3</fullName>
    </submittedName>
</protein>
<feature type="region of interest" description="Disordered" evidence="3">
    <location>
        <begin position="168"/>
        <end position="187"/>
    </location>
</feature>
<keyword evidence="8" id="KW-1185">Reference proteome</keyword>
<feature type="region of interest" description="Disordered" evidence="3">
    <location>
        <begin position="361"/>
        <end position="405"/>
    </location>
</feature>
<dbReference type="PANTHER" id="PTHR46572:SF1">
    <property type="entry name" value="RHO1 GUANINE NUCLEOTIDE EXCHANGE FACTOR TUS1"/>
    <property type="match status" value="1"/>
</dbReference>
<dbReference type="InterPro" id="IPR001180">
    <property type="entry name" value="CNH_dom"/>
</dbReference>
<keyword evidence="2" id="KW-0344">Guanine-nucleotide releasing factor</keyword>
<feature type="region of interest" description="Disordered" evidence="3">
    <location>
        <begin position="417"/>
        <end position="598"/>
    </location>
</feature>
<feature type="compositionally biased region" description="Low complexity" evidence="3">
    <location>
        <begin position="246"/>
        <end position="265"/>
    </location>
</feature>
<dbReference type="SMART" id="SM00036">
    <property type="entry name" value="CNH"/>
    <property type="match status" value="1"/>
</dbReference>
<evidence type="ECO:0000259" key="6">
    <source>
        <dbReference type="PROSITE" id="PS50219"/>
    </source>
</evidence>
<accession>A0A2S4L3C4</accession>
<feature type="domain" description="CNH" evidence="6">
    <location>
        <begin position="1519"/>
        <end position="1827"/>
    </location>
</feature>
<dbReference type="Pfam" id="PF00780">
    <property type="entry name" value="CNH"/>
    <property type="match status" value="1"/>
</dbReference>
<dbReference type="SUPFAM" id="SSF48065">
    <property type="entry name" value="DBL homology domain (DH-domain)"/>
    <property type="match status" value="1"/>
</dbReference>
<feature type="compositionally biased region" description="Low complexity" evidence="3">
    <location>
        <begin position="224"/>
        <end position="235"/>
    </location>
</feature>
<feature type="region of interest" description="Disordered" evidence="3">
    <location>
        <begin position="728"/>
        <end position="797"/>
    </location>
</feature>
<evidence type="ECO:0000313" key="8">
    <source>
        <dbReference type="Proteomes" id="UP000237481"/>
    </source>
</evidence>
<sequence>MPLPSHPDAASCAASGYGTVMGWGHRPALVLVDVCKAYWTPGSPLDLSAHRPLSRVPRHDAPAARRGARPRRPRLLDAIDVANSLGRGYGGAVRREHERVHEGVTALDTLHSDTTDVATTANASRRARNADISRGFLQLQQRLPDMSFRGDDQRRYGHLPPVQYPVAGQAADQQGGVGRRPSFNTGDDAAYYARQGQDRPSSFGRGAQGAAEDELFLTSPTNASSSSIGRSPFGSTNSALSGYQHQYQDTTPSTPSSQSTYNPQSFAHSSGAGFQRSQSANLPYHPHQPSRYSNASVNSYSTSPTANYTPQVYNPAAYANTNIPQRQATYHGYGQEQGYGASVGSGASAAYAQSPGATYSAAIPQPMRSPGLSPSFQQSLPTSPSSFAGSNSQIQTPTYDPSQYAAGQHPIYEAPADNQASSAAPYPSSTQIPYPTTSHIPVGPNYQVNDHASYHTRHSRSDSQNSPRTSPYMQPQSPAGLQRHPTNAPLPSRPMEDVPEEPLWDSNGRPLGSSEYNDERVTQESIIEEIEAELSGNGHRSRRRPSPINGQMSDEQAEQLRRHSPATSAHSPSASRVSPGATRRRLEFDDDDDDPEGTAGVLAMQQAELEDRRFSGFMYGNDAPATITSNPLPPTHEEPEQSSGDSDFGGAMDLGMLSGGYALKLAYGADIGPPPGSFLMPEGSRPLPTPGYYNSLREGYDNAPAFNNAEMDYGGTGGLQAPRAQRLSFDEGREERVSVHSLPSGTESPTKDEYQDLFYHPGISSRPLPALPPGPASDSGSMLSVHNSVRSQHQHSLNADSRYYQADAPEAYYQTASQQSLQPERSISLSGHSNTPQVQAPARSRTDAAEERKKISRQHQTAPQNGSTFTEYDSAAGSTTGAFDSITLPTGRRKKFVPSKLTSSDFRKCAEPWALSGIEVWVRFMGEGEIDLREKTVEEAVTSLFTSKVPNMNVADAEVLSSQVVRLMLESGTLLPEEEWVKFGEGHISGVIWQLTGSGCYAPKVHDPEIIGRCYSHHCTRTLKKVNLDDRLPEDPKGDAWNVFYNLKKEDWEAKPKKEVKRQNILHEIVTGEDNYIKQLDIFRTLYRDDLRARNPPIIHPDKRDKFLGAVFGKLDTVLRINKEYLLSQLKYRQNEQGPWIVGFSDIFREWIRKAKSDYIEYATGYPRATYMVRKEADRNILFKKFLEDRQKHKSSSKQDWTHFLIAPMQRLQRYSFILEEVEENMIGDSEEKANLHKAIQEIKTVTHECDAKVAETNKRVQMMELDRMLVLRPGFQSVLNLDHLGRVLIMEGELQRMGSKGMRWVDTHALLFDHYLILAKLVIPKDGKGERKYDVSREPIPMPLLFLESMTDEAVTKQKGITAPLGRTTTATASGSQLNKVGSNGNARPGLEHATTASSMNSLAPTPSTDAEGKILYPFKIKHLGHEVYTLYASSARDRLDWCTSIIEAKTRHAKALFSQNAEPFRLRVLADASFHYDANSPYARASGVPVNGTPLDRAIQDLEKVMGSAQGIAPVCRAQVNCATGFSAFGKSVIAIGTDYGVFVSDPSEPRGWRRTVQTTRVTQIAVLEEFSVCLIITDKSLISYPLDVIAPFSDFAPPISDNPRRAPQRLAKDVTYFATARMKDRMLVFYKRKEGLHTSFKVLEPIFHKATEKKTRLFGGRRSAAASTDTFRDFDEFYLPTECFSLSLFQSYIAVSTSKGIEMLTLDKKHPMSIPDLKAPSISNIAGRIQNQRPLGMFRLNENEFILTYEDCAVYVDKHGDVSRTLIMEYTGKQKKARGATMYGQYLLLFNDDYVEVRNAENGRLRQIIAGRDVRVIDFGIRGPTGGNAAQSQQMYGQHGQLQTAGETSKGTVKIAMCHPELPGRQVVLEMLPNDGHAE</sequence>
<feature type="compositionally biased region" description="Low complexity" evidence="3">
    <location>
        <begin position="565"/>
        <end position="575"/>
    </location>
</feature>
<feature type="region of interest" description="Disordered" evidence="3">
    <location>
        <begin position="814"/>
        <end position="874"/>
    </location>
</feature>
<dbReference type="InterPro" id="IPR000219">
    <property type="entry name" value="DH_dom"/>
</dbReference>
<feature type="region of interest" description="Disordered" evidence="3">
    <location>
        <begin position="1368"/>
        <end position="1408"/>
    </location>
</feature>
<feature type="domain" description="DH" evidence="5">
    <location>
        <begin position="1061"/>
        <end position="1253"/>
    </location>
</feature>
<dbReference type="InterPro" id="IPR001849">
    <property type="entry name" value="PH_domain"/>
</dbReference>
<dbReference type="OrthoDB" id="660555at2759"/>
<feature type="compositionally biased region" description="Polar residues" evidence="3">
    <location>
        <begin position="290"/>
        <end position="301"/>
    </location>
</feature>
<dbReference type="Pfam" id="PF23582">
    <property type="entry name" value="WHD_RGF3"/>
    <property type="match status" value="1"/>
</dbReference>
<feature type="compositionally biased region" description="Polar residues" evidence="3">
    <location>
        <begin position="778"/>
        <end position="797"/>
    </location>
</feature>